<evidence type="ECO:0000313" key="2">
    <source>
        <dbReference type="Proteomes" id="UP001595829"/>
    </source>
</evidence>
<gene>
    <name evidence="1" type="ORF">ACFPM3_30115</name>
</gene>
<name>A0ABV9XQ70_9ACTN</name>
<dbReference type="EMBL" id="JBHSJD010000024">
    <property type="protein sequence ID" value="MFC5026398.1"/>
    <property type="molecule type" value="Genomic_DNA"/>
</dbReference>
<organism evidence="1 2">
    <name type="scientific">Streptomyces coeruleoprunus</name>
    <dbReference type="NCBI Taxonomy" id="285563"/>
    <lineage>
        <taxon>Bacteria</taxon>
        <taxon>Bacillati</taxon>
        <taxon>Actinomycetota</taxon>
        <taxon>Actinomycetes</taxon>
        <taxon>Kitasatosporales</taxon>
        <taxon>Streptomycetaceae</taxon>
        <taxon>Streptomyces</taxon>
    </lineage>
</organism>
<sequence>MPVPSSFFHRDPSMRLRAEGRADARIEDLLLVLDARGISVSQDALDLIAACLEQETLRLWLRRAATADTLDDVFAD</sequence>
<comment type="caution">
    <text evidence="1">The sequence shown here is derived from an EMBL/GenBank/DDBJ whole genome shotgun (WGS) entry which is preliminary data.</text>
</comment>
<dbReference type="Proteomes" id="UP001595829">
    <property type="component" value="Unassembled WGS sequence"/>
</dbReference>
<dbReference type="RefSeq" id="WP_345689973.1">
    <property type="nucleotide sequence ID" value="NZ_BAABIT010000001.1"/>
</dbReference>
<evidence type="ECO:0000313" key="1">
    <source>
        <dbReference type="EMBL" id="MFC5026398.1"/>
    </source>
</evidence>
<reference evidence="2" key="1">
    <citation type="journal article" date="2019" name="Int. J. Syst. Evol. Microbiol.">
        <title>The Global Catalogue of Microorganisms (GCM) 10K type strain sequencing project: providing services to taxonomists for standard genome sequencing and annotation.</title>
        <authorList>
            <consortium name="The Broad Institute Genomics Platform"/>
            <consortium name="The Broad Institute Genome Sequencing Center for Infectious Disease"/>
            <person name="Wu L."/>
            <person name="Ma J."/>
        </authorList>
    </citation>
    <scope>NUCLEOTIDE SEQUENCE [LARGE SCALE GENOMIC DNA]</scope>
    <source>
        <strain evidence="2">CGMCC 4.1648</strain>
    </source>
</reference>
<proteinExistence type="predicted"/>
<keyword evidence="2" id="KW-1185">Reference proteome</keyword>
<protein>
    <submittedName>
        <fullName evidence="1">Uncharacterized protein</fullName>
    </submittedName>
</protein>
<accession>A0ABV9XQ70</accession>